<proteinExistence type="predicted"/>
<evidence type="ECO:0000313" key="7">
    <source>
        <dbReference type="Proteomes" id="UP000440578"/>
    </source>
</evidence>
<comment type="caution">
    <text evidence="3">Lacks conserved residue(s) required for the propagation of feature annotation.</text>
</comment>
<dbReference type="AlphaFoldDB" id="A0A6A4VAQ7"/>
<dbReference type="Gene3D" id="1.10.2000.10">
    <property type="entry name" value="Frizzled cysteine-rich domain"/>
    <property type="match status" value="1"/>
</dbReference>
<keyword evidence="1" id="KW-0217">Developmental protein</keyword>
<keyword evidence="4" id="KW-0472">Membrane</keyword>
<protein>
    <submittedName>
        <fullName evidence="6">Frizzled-4</fullName>
    </submittedName>
</protein>
<gene>
    <name evidence="6" type="ORF">FJT64_001186</name>
</gene>
<dbReference type="PANTHER" id="PTHR11309">
    <property type="entry name" value="FRIZZLED"/>
    <property type="match status" value="1"/>
</dbReference>
<dbReference type="Proteomes" id="UP000440578">
    <property type="component" value="Unassembled WGS sequence"/>
</dbReference>
<dbReference type="CDD" id="cd07066">
    <property type="entry name" value="CRD_FZ"/>
    <property type="match status" value="1"/>
</dbReference>
<accession>A0A6A4VAQ7</accession>
<dbReference type="EMBL" id="VIIS01001931">
    <property type="protein sequence ID" value="KAF0290743.1"/>
    <property type="molecule type" value="Genomic_DNA"/>
</dbReference>
<dbReference type="GO" id="GO:0042813">
    <property type="term" value="F:Wnt receptor activity"/>
    <property type="evidence" value="ECO:0007669"/>
    <property type="project" value="TreeGrafter"/>
</dbReference>
<organism evidence="6 7">
    <name type="scientific">Amphibalanus amphitrite</name>
    <name type="common">Striped barnacle</name>
    <name type="synonym">Balanus amphitrite</name>
    <dbReference type="NCBI Taxonomy" id="1232801"/>
    <lineage>
        <taxon>Eukaryota</taxon>
        <taxon>Metazoa</taxon>
        <taxon>Ecdysozoa</taxon>
        <taxon>Arthropoda</taxon>
        <taxon>Crustacea</taxon>
        <taxon>Multicrustacea</taxon>
        <taxon>Cirripedia</taxon>
        <taxon>Thoracica</taxon>
        <taxon>Thoracicalcarea</taxon>
        <taxon>Balanomorpha</taxon>
        <taxon>Balanoidea</taxon>
        <taxon>Balanidae</taxon>
        <taxon>Amphibalaninae</taxon>
        <taxon>Amphibalanus</taxon>
    </lineage>
</organism>
<dbReference type="GO" id="GO:0005886">
    <property type="term" value="C:plasma membrane"/>
    <property type="evidence" value="ECO:0007669"/>
    <property type="project" value="TreeGrafter"/>
</dbReference>
<evidence type="ECO:0000256" key="4">
    <source>
        <dbReference type="SAM" id="Phobius"/>
    </source>
</evidence>
<dbReference type="GO" id="GO:0035567">
    <property type="term" value="P:non-canonical Wnt signaling pathway"/>
    <property type="evidence" value="ECO:0007669"/>
    <property type="project" value="TreeGrafter"/>
</dbReference>
<evidence type="ECO:0000313" key="6">
    <source>
        <dbReference type="EMBL" id="KAF0290743.1"/>
    </source>
</evidence>
<dbReference type="Pfam" id="PF01392">
    <property type="entry name" value="Fz"/>
    <property type="match status" value="1"/>
</dbReference>
<dbReference type="InterPro" id="IPR036790">
    <property type="entry name" value="Frizzled_dom_sf"/>
</dbReference>
<keyword evidence="7" id="KW-1185">Reference proteome</keyword>
<dbReference type="PROSITE" id="PS50038">
    <property type="entry name" value="FZ"/>
    <property type="match status" value="1"/>
</dbReference>
<keyword evidence="2" id="KW-1015">Disulfide bond</keyword>
<sequence length="169" mass="18334">MRGDLSAERGHHYREQRRRRLRPLSSLRDSCLCLLVLLVAVLVIAAVLTLVFFVLRETNLVDQCTVSRLRFCDGRLPYRTTSLPNFAGASSDQELVDNLVFFEAISESGCSPLAAEYVCAAMEPQCVSRPTPHVLPPCRHFCQASDAGGRRAGGDSASPVTGAIEAAAA</sequence>
<name>A0A6A4VAQ7_AMPAM</name>
<dbReference type="OrthoDB" id="6348094at2759"/>
<keyword evidence="4" id="KW-1133">Transmembrane helix</keyword>
<reference evidence="6 7" key="1">
    <citation type="submission" date="2019-07" db="EMBL/GenBank/DDBJ databases">
        <title>Draft genome assembly of a fouling barnacle, Amphibalanus amphitrite (Darwin, 1854): The first reference genome for Thecostraca.</title>
        <authorList>
            <person name="Kim W."/>
        </authorList>
    </citation>
    <scope>NUCLEOTIDE SEQUENCE [LARGE SCALE GENOMIC DNA]</scope>
    <source>
        <strain evidence="6">SNU_AA5</strain>
        <tissue evidence="6">Soma without cirri and trophi</tissue>
    </source>
</reference>
<feature type="domain" description="FZ" evidence="5">
    <location>
        <begin position="64"/>
        <end position="144"/>
    </location>
</feature>
<dbReference type="SUPFAM" id="SSF63501">
    <property type="entry name" value="Frizzled cysteine-rich domain"/>
    <property type="match status" value="1"/>
</dbReference>
<evidence type="ECO:0000256" key="3">
    <source>
        <dbReference type="PROSITE-ProRule" id="PRU00090"/>
    </source>
</evidence>
<evidence type="ECO:0000259" key="5">
    <source>
        <dbReference type="PROSITE" id="PS50038"/>
    </source>
</evidence>
<comment type="caution">
    <text evidence="6">The sequence shown here is derived from an EMBL/GenBank/DDBJ whole genome shotgun (WGS) entry which is preliminary data.</text>
</comment>
<dbReference type="InterPro" id="IPR015526">
    <property type="entry name" value="Frizzled/SFRP"/>
</dbReference>
<evidence type="ECO:0000256" key="2">
    <source>
        <dbReference type="ARBA" id="ARBA00023157"/>
    </source>
</evidence>
<feature type="transmembrane region" description="Helical" evidence="4">
    <location>
        <begin position="27"/>
        <end position="55"/>
    </location>
</feature>
<dbReference type="InterPro" id="IPR020067">
    <property type="entry name" value="Frizzled_dom"/>
</dbReference>
<evidence type="ECO:0000256" key="1">
    <source>
        <dbReference type="ARBA" id="ARBA00022473"/>
    </source>
</evidence>
<dbReference type="GO" id="GO:0060070">
    <property type="term" value="P:canonical Wnt signaling pathway"/>
    <property type="evidence" value="ECO:0007669"/>
    <property type="project" value="TreeGrafter"/>
</dbReference>
<dbReference type="GO" id="GO:0017147">
    <property type="term" value="F:Wnt-protein binding"/>
    <property type="evidence" value="ECO:0007669"/>
    <property type="project" value="TreeGrafter"/>
</dbReference>
<keyword evidence="4" id="KW-0812">Transmembrane</keyword>